<keyword evidence="2" id="KW-0255">Endonuclease</keyword>
<evidence type="ECO:0000313" key="3">
    <source>
        <dbReference type="Proteomes" id="UP000002247"/>
    </source>
</evidence>
<keyword evidence="3" id="KW-1185">Reference proteome</keyword>
<protein>
    <submittedName>
        <fullName evidence="2">HNH endonuclease</fullName>
    </submittedName>
</protein>
<sequence length="102" mass="11032">MEATYALVGPACAAPPVAAQTARRVLERDSHRCQLRHPGCLVHATEVDHVTPVAEGGSDHDSNLRAACTECHRVKSQAEALRGRLRAYRAKRLGFAGHPGLR</sequence>
<dbReference type="SMART" id="SM00507">
    <property type="entry name" value="HNHc"/>
    <property type="match status" value="1"/>
</dbReference>
<dbReference type="Pfam" id="PF01844">
    <property type="entry name" value="HNH"/>
    <property type="match status" value="1"/>
</dbReference>
<accession>D6ZAS3</accession>
<dbReference type="InterPro" id="IPR003615">
    <property type="entry name" value="HNH_nuc"/>
</dbReference>
<keyword evidence="2" id="KW-0540">Nuclease</keyword>
<dbReference type="Proteomes" id="UP000002247">
    <property type="component" value="Chromosome"/>
</dbReference>
<organism evidence="2 3">
    <name type="scientific">Segniliparus rotundus (strain ATCC BAA-972 / CDC 1076 / CIP 108378 / DSM 44985 / JCM 13578)</name>
    <dbReference type="NCBI Taxonomy" id="640132"/>
    <lineage>
        <taxon>Bacteria</taxon>
        <taxon>Bacillati</taxon>
        <taxon>Actinomycetota</taxon>
        <taxon>Actinomycetes</taxon>
        <taxon>Mycobacteriales</taxon>
        <taxon>Segniliparaceae</taxon>
        <taxon>Segniliparus</taxon>
    </lineage>
</organism>
<dbReference type="STRING" id="640132.Srot_2361"/>
<keyword evidence="2" id="KW-0378">Hydrolase</keyword>
<dbReference type="Gene3D" id="1.10.30.50">
    <property type="match status" value="1"/>
</dbReference>
<proteinExistence type="predicted"/>
<dbReference type="EMBL" id="CP001958">
    <property type="protein sequence ID" value="ADG98809.1"/>
    <property type="molecule type" value="Genomic_DNA"/>
</dbReference>
<reference evidence="2 3" key="1">
    <citation type="journal article" date="2010" name="Stand. Genomic Sci.">
        <title>Complete genome sequence of Segniliparus rotundus type strain (CDC 1076).</title>
        <authorList>
            <person name="Sikorski J."/>
            <person name="Lapidus A."/>
            <person name="Copeland A."/>
            <person name="Misra M."/>
            <person name="Glavina Del Rio T."/>
            <person name="Nolan M."/>
            <person name="Lucas S."/>
            <person name="Chen F."/>
            <person name="Tice H."/>
            <person name="Cheng J.F."/>
            <person name="Jando M."/>
            <person name="Schneider S."/>
            <person name="Bruce D."/>
            <person name="Goodwin L."/>
            <person name="Pitluck S."/>
            <person name="Liolios K."/>
            <person name="Mikhailova N."/>
            <person name="Pati A."/>
            <person name="Ivanova N."/>
            <person name="Mavromatis K."/>
            <person name="Chen A."/>
            <person name="Palaniappan K."/>
            <person name="Chertkov O."/>
            <person name="Land M."/>
            <person name="Hauser L."/>
            <person name="Chang Y.J."/>
            <person name="Jeffries C.D."/>
            <person name="Brettin T."/>
            <person name="Detter J.C."/>
            <person name="Han C."/>
            <person name="Rohde M."/>
            <person name="Goker M."/>
            <person name="Bristow J."/>
            <person name="Eisen J.A."/>
            <person name="Markowitz V."/>
            <person name="Hugenholtz P."/>
            <person name="Kyrpides N.C."/>
            <person name="Klenk H.P."/>
        </authorList>
    </citation>
    <scope>NUCLEOTIDE SEQUENCE [LARGE SCALE GENOMIC DNA]</scope>
    <source>
        <strain evidence="3">ATCC BAA-972 / CDC 1076 / CIP 108378 / DSM 44985 / JCM 13578</strain>
    </source>
</reference>
<dbReference type="GO" id="GO:0003676">
    <property type="term" value="F:nucleic acid binding"/>
    <property type="evidence" value="ECO:0007669"/>
    <property type="project" value="InterPro"/>
</dbReference>
<evidence type="ECO:0000259" key="1">
    <source>
        <dbReference type="SMART" id="SM00507"/>
    </source>
</evidence>
<dbReference type="CDD" id="cd00085">
    <property type="entry name" value="HNHc"/>
    <property type="match status" value="1"/>
</dbReference>
<dbReference type="GO" id="GO:0004519">
    <property type="term" value="F:endonuclease activity"/>
    <property type="evidence" value="ECO:0007669"/>
    <property type="project" value="UniProtKB-KW"/>
</dbReference>
<name>D6ZAS3_SEGRD</name>
<dbReference type="GO" id="GO:0008270">
    <property type="term" value="F:zinc ion binding"/>
    <property type="evidence" value="ECO:0007669"/>
    <property type="project" value="InterPro"/>
</dbReference>
<dbReference type="HOGENOM" id="CLU_108879_10_0_11"/>
<dbReference type="OrthoDB" id="3234360at2"/>
<dbReference type="KEGG" id="srt:Srot_2361"/>
<dbReference type="AlphaFoldDB" id="D6ZAS3"/>
<dbReference type="eggNOG" id="COG1403">
    <property type="taxonomic scope" value="Bacteria"/>
</dbReference>
<evidence type="ECO:0000313" key="2">
    <source>
        <dbReference type="EMBL" id="ADG98809.1"/>
    </source>
</evidence>
<feature type="domain" description="HNH nuclease" evidence="1">
    <location>
        <begin position="20"/>
        <end position="73"/>
    </location>
</feature>
<gene>
    <name evidence="2" type="ordered locus">Srot_2361</name>
</gene>
<dbReference type="InterPro" id="IPR002711">
    <property type="entry name" value="HNH"/>
</dbReference>